<dbReference type="AlphaFoldDB" id="L1N8A2"/>
<evidence type="ECO:0000313" key="2">
    <source>
        <dbReference type="Proteomes" id="UP000010433"/>
    </source>
</evidence>
<reference evidence="1 2" key="1">
    <citation type="submission" date="2012-05" db="EMBL/GenBank/DDBJ databases">
        <authorList>
            <person name="Weinstock G."/>
            <person name="Sodergren E."/>
            <person name="Lobos E.A."/>
            <person name="Fulton L."/>
            <person name="Fulton R."/>
            <person name="Courtney L."/>
            <person name="Fronick C."/>
            <person name="O'Laughlin M."/>
            <person name="Godfrey J."/>
            <person name="Wilson R.M."/>
            <person name="Miner T."/>
            <person name="Farmer C."/>
            <person name="Delehaunty K."/>
            <person name="Cordes M."/>
            <person name="Minx P."/>
            <person name="Tomlinson C."/>
            <person name="Chen J."/>
            <person name="Wollam A."/>
            <person name="Pepin K.H."/>
            <person name="Bhonagiri V."/>
            <person name="Zhang X."/>
            <person name="Suruliraj S."/>
            <person name="Warren W."/>
            <person name="Mitreva M."/>
            <person name="Mardis E.R."/>
            <person name="Wilson R.K."/>
        </authorList>
    </citation>
    <scope>NUCLEOTIDE SEQUENCE [LARGE SCALE GENOMIC DNA]</scope>
    <source>
        <strain evidence="1 2">F0055</strain>
    </source>
</reference>
<dbReference type="Proteomes" id="UP000010433">
    <property type="component" value="Unassembled WGS sequence"/>
</dbReference>
<dbReference type="HOGENOM" id="CLU_2790526_0_0_10"/>
<gene>
    <name evidence="1" type="ORF">HMPREF9151_01649</name>
</gene>
<dbReference type="EMBL" id="AMEP01000100">
    <property type="protein sequence ID" value="EKX99560.1"/>
    <property type="molecule type" value="Genomic_DNA"/>
</dbReference>
<keyword evidence="2" id="KW-1185">Reference proteome</keyword>
<protein>
    <submittedName>
        <fullName evidence="1">Uncharacterized protein</fullName>
    </submittedName>
</protein>
<name>L1N8A2_9BACT</name>
<accession>L1N8A2</accession>
<proteinExistence type="predicted"/>
<comment type="caution">
    <text evidence="1">The sequence shown here is derived from an EMBL/GenBank/DDBJ whole genome shotgun (WGS) entry which is preliminary data.</text>
</comment>
<organism evidence="1 2">
    <name type="scientific">Hoylesella saccharolytica F0055</name>
    <dbReference type="NCBI Taxonomy" id="1127699"/>
    <lineage>
        <taxon>Bacteria</taxon>
        <taxon>Pseudomonadati</taxon>
        <taxon>Bacteroidota</taxon>
        <taxon>Bacteroidia</taxon>
        <taxon>Bacteroidales</taxon>
        <taxon>Prevotellaceae</taxon>
        <taxon>Hoylesella</taxon>
    </lineage>
</organism>
<sequence length="68" mass="8310">MRSISLLRTLLLFSLHSELVNFKDLYLHFDKLTYTLLLPPYKIFSYIRRIPLWLNYTPPHYLPAKNHY</sequence>
<evidence type="ECO:0000313" key="1">
    <source>
        <dbReference type="EMBL" id="EKX99560.1"/>
    </source>
</evidence>